<accession>A0A835EJ25</accession>
<dbReference type="Proteomes" id="UP000636709">
    <property type="component" value="Unassembled WGS sequence"/>
</dbReference>
<dbReference type="AlphaFoldDB" id="A0A835EJ25"/>
<gene>
    <name evidence="1" type="ORF">HU200_035641</name>
</gene>
<name>A0A835EJ25_9POAL</name>
<dbReference type="PANTHER" id="PTHR33085">
    <property type="entry name" value="OS12G0113100 PROTEIN-RELATED"/>
    <property type="match status" value="1"/>
</dbReference>
<organism evidence="1 2">
    <name type="scientific">Digitaria exilis</name>
    <dbReference type="NCBI Taxonomy" id="1010633"/>
    <lineage>
        <taxon>Eukaryota</taxon>
        <taxon>Viridiplantae</taxon>
        <taxon>Streptophyta</taxon>
        <taxon>Embryophyta</taxon>
        <taxon>Tracheophyta</taxon>
        <taxon>Spermatophyta</taxon>
        <taxon>Magnoliopsida</taxon>
        <taxon>Liliopsida</taxon>
        <taxon>Poales</taxon>
        <taxon>Poaceae</taxon>
        <taxon>PACMAD clade</taxon>
        <taxon>Panicoideae</taxon>
        <taxon>Panicodae</taxon>
        <taxon>Paniceae</taxon>
        <taxon>Anthephorinae</taxon>
        <taxon>Digitaria</taxon>
    </lineage>
</organism>
<keyword evidence="2" id="KW-1185">Reference proteome</keyword>
<evidence type="ECO:0000313" key="2">
    <source>
        <dbReference type="Proteomes" id="UP000636709"/>
    </source>
</evidence>
<sequence length="168" mass="18808">MRISAVRGYPHLFTSAFGTKIIGVLPGKSDYGSIMGVPTVDVQDHTFIFGRGLNFGACPIYLPVGDDKLFALDFSVFEVLQKLGHNGPWKWKELSYPPFLRLDVYSYGVQPDGSILVSTRSDTFIFYTKEYVWKLYGGWAFPFTGHGYYDTSLDGFVGLSKDFEKLGA</sequence>
<dbReference type="PANTHER" id="PTHR33085:SF80">
    <property type="entry name" value="F-BOX ASSOCIATED DOMAIN-CONTAINING PROTEIN"/>
    <property type="match status" value="1"/>
</dbReference>
<proteinExistence type="predicted"/>
<comment type="caution">
    <text evidence="1">The sequence shown here is derived from an EMBL/GenBank/DDBJ whole genome shotgun (WGS) entry which is preliminary data.</text>
</comment>
<evidence type="ECO:0000313" key="1">
    <source>
        <dbReference type="EMBL" id="KAF8698126.1"/>
    </source>
</evidence>
<reference evidence="1" key="1">
    <citation type="submission" date="2020-07" db="EMBL/GenBank/DDBJ databases">
        <title>Genome sequence and genetic diversity analysis of an under-domesticated orphan crop, white fonio (Digitaria exilis).</title>
        <authorList>
            <person name="Bennetzen J.L."/>
            <person name="Chen S."/>
            <person name="Ma X."/>
            <person name="Wang X."/>
            <person name="Yssel A.E.J."/>
            <person name="Chaluvadi S.R."/>
            <person name="Johnson M."/>
            <person name="Gangashetty P."/>
            <person name="Hamidou F."/>
            <person name="Sanogo M.D."/>
            <person name="Zwaenepoel A."/>
            <person name="Wallace J."/>
            <person name="Van De Peer Y."/>
            <person name="Van Deynze A."/>
        </authorList>
    </citation>
    <scope>NUCLEOTIDE SEQUENCE</scope>
    <source>
        <tissue evidence="1">Leaves</tissue>
    </source>
</reference>
<dbReference type="InterPro" id="IPR012871">
    <property type="entry name" value="DUF1668_ORYSA"/>
</dbReference>
<dbReference type="Pfam" id="PF07893">
    <property type="entry name" value="DUF1668"/>
    <property type="match status" value="1"/>
</dbReference>
<protein>
    <submittedName>
        <fullName evidence="1">Uncharacterized protein</fullName>
    </submittedName>
</protein>
<dbReference type="EMBL" id="JACEFO010001866">
    <property type="protein sequence ID" value="KAF8698126.1"/>
    <property type="molecule type" value="Genomic_DNA"/>
</dbReference>